<feature type="domain" description="DUF5666" evidence="3">
    <location>
        <begin position="149"/>
        <end position="229"/>
    </location>
</feature>
<proteinExistence type="predicted"/>
<evidence type="ECO:0000256" key="2">
    <source>
        <dbReference type="SAM" id="SignalP"/>
    </source>
</evidence>
<dbReference type="Pfam" id="PF18914">
    <property type="entry name" value="DUF5666"/>
    <property type="match status" value="1"/>
</dbReference>
<feature type="signal peptide" evidence="2">
    <location>
        <begin position="1"/>
        <end position="29"/>
    </location>
</feature>
<accession>A0ABW1EPE5</accession>
<evidence type="ECO:0000313" key="4">
    <source>
        <dbReference type="EMBL" id="MFC5864808.1"/>
    </source>
</evidence>
<dbReference type="RefSeq" id="WP_263332504.1">
    <property type="nucleotide sequence ID" value="NZ_JAGSYH010000001.1"/>
</dbReference>
<reference evidence="5" key="1">
    <citation type="journal article" date="2019" name="Int. J. Syst. Evol. Microbiol.">
        <title>The Global Catalogue of Microorganisms (GCM) 10K type strain sequencing project: providing services to taxonomists for standard genome sequencing and annotation.</title>
        <authorList>
            <consortium name="The Broad Institute Genomics Platform"/>
            <consortium name="The Broad Institute Genome Sequencing Center for Infectious Disease"/>
            <person name="Wu L."/>
            <person name="Ma J."/>
        </authorList>
    </citation>
    <scope>NUCLEOTIDE SEQUENCE [LARGE SCALE GENOMIC DNA]</scope>
    <source>
        <strain evidence="5">JCM 4087</strain>
    </source>
</reference>
<keyword evidence="2" id="KW-0732">Signal</keyword>
<protein>
    <submittedName>
        <fullName evidence="4">DUF5666 domain-containing protein</fullName>
    </submittedName>
</protein>
<dbReference type="InterPro" id="IPR043724">
    <property type="entry name" value="DUF5666"/>
</dbReference>
<gene>
    <name evidence="4" type="ORF">ACFPT7_21045</name>
</gene>
<name>A0ABW1EPE5_9BACT</name>
<feature type="chain" id="PRO_5045299213" evidence="2">
    <location>
        <begin position="30"/>
        <end position="410"/>
    </location>
</feature>
<feature type="region of interest" description="Disordered" evidence="1">
    <location>
        <begin position="288"/>
        <end position="340"/>
    </location>
</feature>
<organism evidence="4 5">
    <name type="scientific">Acidicapsa dinghuensis</name>
    <dbReference type="NCBI Taxonomy" id="2218256"/>
    <lineage>
        <taxon>Bacteria</taxon>
        <taxon>Pseudomonadati</taxon>
        <taxon>Acidobacteriota</taxon>
        <taxon>Terriglobia</taxon>
        <taxon>Terriglobales</taxon>
        <taxon>Acidobacteriaceae</taxon>
        <taxon>Acidicapsa</taxon>
    </lineage>
</organism>
<evidence type="ECO:0000259" key="3">
    <source>
        <dbReference type="Pfam" id="PF18914"/>
    </source>
</evidence>
<evidence type="ECO:0000313" key="5">
    <source>
        <dbReference type="Proteomes" id="UP001596091"/>
    </source>
</evidence>
<sequence>MQAGSKRANWCATISCAVLVAVASVFGIAAVSATSAFGQAASASRILGTISELGTGSMTVKTDAGVEHKVTVPDGVKIQRVPPGAKDLSSAETIQFSDLSMGDRVLVRLTPDSSSDPVTAASIVAIGKAELAQKQQQEQEDWQRNGVGGLVKSVDAGTGVITVVSGAGPTQKTIAVHTSPTTVLKRYAADSTDYNQAKPAPIETIQAGDQLRARGTKSADGTELTAQEVVSGSFRNISGVLSAVNASDQTITLKDLITKQNVTVHVGKDTQMHQLPENMAKMLATLTKGASGAPNGPPSGGGSEGSPRSAGGPPSGGPPPGGARPPFGGGEGGSGRRGDLQTMLNRAPAIHIADLKKGDAVMLVSTVGTHDVQAITLLAGVEPLLEAPAETQNMLLSNWSMSSGSAEAAQ</sequence>
<dbReference type="Proteomes" id="UP001596091">
    <property type="component" value="Unassembled WGS sequence"/>
</dbReference>
<dbReference type="EMBL" id="JBHSPH010000010">
    <property type="protein sequence ID" value="MFC5864808.1"/>
    <property type="molecule type" value="Genomic_DNA"/>
</dbReference>
<evidence type="ECO:0000256" key="1">
    <source>
        <dbReference type="SAM" id="MobiDB-lite"/>
    </source>
</evidence>
<keyword evidence="5" id="KW-1185">Reference proteome</keyword>
<comment type="caution">
    <text evidence="4">The sequence shown here is derived from an EMBL/GenBank/DDBJ whole genome shotgun (WGS) entry which is preliminary data.</text>
</comment>